<evidence type="ECO:0000256" key="6">
    <source>
        <dbReference type="SAM" id="SignalP"/>
    </source>
</evidence>
<name>A0A8T8WTQ4_ASPJA</name>
<feature type="signal peptide" evidence="6">
    <location>
        <begin position="1"/>
        <end position="18"/>
    </location>
</feature>
<keyword evidence="5" id="KW-0560">Oxidoreductase</keyword>
<reference evidence="8 9" key="1">
    <citation type="submission" date="2018-02" db="EMBL/GenBank/DDBJ databases">
        <title>The genomes of Aspergillus section Nigri reveals drivers in fungal speciation.</title>
        <authorList>
            <consortium name="DOE Joint Genome Institute"/>
            <person name="Vesth T.C."/>
            <person name="Nybo J."/>
            <person name="Theobald S."/>
            <person name="Brandl J."/>
            <person name="Frisvad J.C."/>
            <person name="Nielsen K.F."/>
            <person name="Lyhne E.K."/>
            <person name="Kogle M.E."/>
            <person name="Kuo A."/>
            <person name="Riley R."/>
            <person name="Clum A."/>
            <person name="Nolan M."/>
            <person name="Lipzen A."/>
            <person name="Salamov A."/>
            <person name="Henrissat B."/>
            <person name="Wiebenga A."/>
            <person name="De vries R.P."/>
            <person name="Grigoriev I.V."/>
            <person name="Mortensen U.H."/>
            <person name="Andersen M.R."/>
            <person name="Baker S.E."/>
        </authorList>
    </citation>
    <scope>NUCLEOTIDE SEQUENCE [LARGE SCALE GENOMIC DNA]</scope>
    <source>
        <strain evidence="8 9">CBS 114.51</strain>
    </source>
</reference>
<dbReference type="InterPro" id="IPR016169">
    <property type="entry name" value="FAD-bd_PCMH_sub2"/>
</dbReference>
<dbReference type="InterPro" id="IPR036318">
    <property type="entry name" value="FAD-bd_PCMH-like_sf"/>
</dbReference>
<dbReference type="PANTHER" id="PTHR42973:SF39">
    <property type="entry name" value="FAD-BINDING PCMH-TYPE DOMAIN-CONTAINING PROTEIN"/>
    <property type="match status" value="1"/>
</dbReference>
<gene>
    <name evidence="8" type="ORF">BO86DRAFT_450053</name>
</gene>
<sequence length="507" mass="54595">MLPLIFWSALCLTMPAVAGRCKNTPLDVTWPSETDWSIFESHISCNTPDFIDYPIYANKSCLPPNVTGYVHDGGCTTGGLPAYIVNATTEIRIATAMRWAADRNIQPRYHGGLVTTGQDPSVGLGDYIQGGGHDPLSRAYGLAARHVLQMRVVTTQGEILVANDAQHQDLFWALRGGGPGLYGVVTDYVLRHHPAPSNVTMGNLLIAPEVDRNNISAEKSWEAAVSYLQALPDLVDAGQAGACMMSTGEAAVRFTSLSKATTGVVISQVFWSFNSTSSAIEALVPPVLTRIGRESTPNSGSSAVTITFSTSNLAKHTSFIPAISGSNAAGSQSVISSHLLGRREFLDTARTDMTSYLKTALQVQNATAGTFATIGLQGGPGMQQTPPGDWGALLPAWRTAYLHFIANGATVDSVTAGSPKRALQDAARWYEAKEHMWQLWAPEAGAYMNEANPFDPEFKRDISGANYDRLVQVKAKYDLTESLFVLAGVGSDRWDYDLDSGRLCRVN</sequence>
<comment type="cofactor">
    <cofactor evidence="1">
        <name>FAD</name>
        <dbReference type="ChEBI" id="CHEBI:57692"/>
    </cofactor>
</comment>
<dbReference type="Gene3D" id="3.40.462.20">
    <property type="match status" value="1"/>
</dbReference>
<dbReference type="GO" id="GO:0016491">
    <property type="term" value="F:oxidoreductase activity"/>
    <property type="evidence" value="ECO:0007669"/>
    <property type="project" value="UniProtKB-KW"/>
</dbReference>
<evidence type="ECO:0000256" key="3">
    <source>
        <dbReference type="ARBA" id="ARBA00022630"/>
    </source>
</evidence>
<dbReference type="Gene3D" id="3.30.465.10">
    <property type="match status" value="1"/>
</dbReference>
<evidence type="ECO:0000313" key="9">
    <source>
        <dbReference type="Proteomes" id="UP000249497"/>
    </source>
</evidence>
<evidence type="ECO:0000313" key="8">
    <source>
        <dbReference type="EMBL" id="RAH78872.1"/>
    </source>
</evidence>
<dbReference type="SUPFAM" id="SSF56176">
    <property type="entry name" value="FAD-binding/transporter-associated domain-like"/>
    <property type="match status" value="1"/>
</dbReference>
<dbReference type="GO" id="GO:0050660">
    <property type="term" value="F:flavin adenine dinucleotide binding"/>
    <property type="evidence" value="ECO:0007669"/>
    <property type="project" value="InterPro"/>
</dbReference>
<dbReference type="Proteomes" id="UP000249497">
    <property type="component" value="Unassembled WGS sequence"/>
</dbReference>
<keyword evidence="3" id="KW-0285">Flavoprotein</keyword>
<dbReference type="InterPro" id="IPR012951">
    <property type="entry name" value="BBE"/>
</dbReference>
<organism evidence="8 9">
    <name type="scientific">Aspergillus japonicus CBS 114.51</name>
    <dbReference type="NCBI Taxonomy" id="1448312"/>
    <lineage>
        <taxon>Eukaryota</taxon>
        <taxon>Fungi</taxon>
        <taxon>Dikarya</taxon>
        <taxon>Ascomycota</taxon>
        <taxon>Pezizomycotina</taxon>
        <taxon>Eurotiomycetes</taxon>
        <taxon>Eurotiomycetidae</taxon>
        <taxon>Eurotiales</taxon>
        <taxon>Aspergillaceae</taxon>
        <taxon>Aspergillus</taxon>
        <taxon>Aspergillus subgen. Circumdati</taxon>
    </lineage>
</organism>
<feature type="chain" id="PRO_5035830321" description="Berberine/berberine-like domain-containing protein" evidence="6">
    <location>
        <begin position="19"/>
        <end position="507"/>
    </location>
</feature>
<comment type="similarity">
    <text evidence="2">Belongs to the oxygen-dependent FAD-linked oxidoreductase family.</text>
</comment>
<accession>A0A8T8WTQ4</accession>
<dbReference type="RefSeq" id="XP_025524766.1">
    <property type="nucleotide sequence ID" value="XM_025676769.1"/>
</dbReference>
<proteinExistence type="inferred from homology"/>
<keyword evidence="4" id="KW-0274">FAD</keyword>
<dbReference type="GeneID" id="37180462"/>
<keyword evidence="6" id="KW-0732">Signal</keyword>
<evidence type="ECO:0000259" key="7">
    <source>
        <dbReference type="Pfam" id="PF08031"/>
    </source>
</evidence>
<dbReference type="PANTHER" id="PTHR42973">
    <property type="entry name" value="BINDING OXIDOREDUCTASE, PUTATIVE (AFU_ORTHOLOGUE AFUA_1G17690)-RELATED"/>
    <property type="match status" value="1"/>
</dbReference>
<protein>
    <recommendedName>
        <fullName evidence="7">Berberine/berberine-like domain-containing protein</fullName>
    </recommendedName>
</protein>
<dbReference type="EMBL" id="KZ824821">
    <property type="protein sequence ID" value="RAH78872.1"/>
    <property type="molecule type" value="Genomic_DNA"/>
</dbReference>
<dbReference type="Pfam" id="PF08031">
    <property type="entry name" value="BBE"/>
    <property type="match status" value="1"/>
</dbReference>
<feature type="domain" description="Berberine/berberine-like" evidence="7">
    <location>
        <begin position="446"/>
        <end position="478"/>
    </location>
</feature>
<dbReference type="AlphaFoldDB" id="A0A8T8WTQ4"/>
<dbReference type="InterPro" id="IPR050416">
    <property type="entry name" value="FAD-linked_Oxidoreductase"/>
</dbReference>
<evidence type="ECO:0000256" key="1">
    <source>
        <dbReference type="ARBA" id="ARBA00001974"/>
    </source>
</evidence>
<evidence type="ECO:0000256" key="2">
    <source>
        <dbReference type="ARBA" id="ARBA00005466"/>
    </source>
</evidence>
<keyword evidence="9" id="KW-1185">Reference proteome</keyword>
<evidence type="ECO:0000256" key="4">
    <source>
        <dbReference type="ARBA" id="ARBA00022827"/>
    </source>
</evidence>
<evidence type="ECO:0000256" key="5">
    <source>
        <dbReference type="ARBA" id="ARBA00023002"/>
    </source>
</evidence>
<dbReference type="OrthoDB" id="9983560at2759"/>